<dbReference type="AlphaFoldDB" id="A0A0A9HMH0"/>
<organism evidence="1">
    <name type="scientific">Arundo donax</name>
    <name type="common">Giant reed</name>
    <name type="synonym">Donax arundinaceus</name>
    <dbReference type="NCBI Taxonomy" id="35708"/>
    <lineage>
        <taxon>Eukaryota</taxon>
        <taxon>Viridiplantae</taxon>
        <taxon>Streptophyta</taxon>
        <taxon>Embryophyta</taxon>
        <taxon>Tracheophyta</taxon>
        <taxon>Spermatophyta</taxon>
        <taxon>Magnoliopsida</taxon>
        <taxon>Liliopsida</taxon>
        <taxon>Poales</taxon>
        <taxon>Poaceae</taxon>
        <taxon>PACMAD clade</taxon>
        <taxon>Arundinoideae</taxon>
        <taxon>Arundineae</taxon>
        <taxon>Arundo</taxon>
    </lineage>
</organism>
<dbReference type="PANTHER" id="PTHR35545:SF32">
    <property type="entry name" value="OS05G0541600 PROTEIN"/>
    <property type="match status" value="1"/>
</dbReference>
<sequence length="224" mass="26035">MLENMAVVDTHVSYKLSSFPYLVRLNVTKSQGITRRRMPCFKFDWDLKLYLGEDLGITELVICFTGYDRWFKLWSPTLLLPKLRRVLIADVPSSGDISCPRLLIEAAPCLESLHIHITRWEEEPCDDIFCQHPEFCHNQLKELVIIGFEGTKRQIYFVSFVMKVSAALQLVSLYKSGHVQDRGHWDWNMVTQQYQWDNEEKAKILNRIADSVPFSAAPIQVVLE</sequence>
<reference evidence="1" key="2">
    <citation type="journal article" date="2015" name="Data Brief">
        <title>Shoot transcriptome of the giant reed, Arundo donax.</title>
        <authorList>
            <person name="Barrero R.A."/>
            <person name="Guerrero F.D."/>
            <person name="Moolhuijzen P."/>
            <person name="Goolsby J.A."/>
            <person name="Tidwell J."/>
            <person name="Bellgard S.E."/>
            <person name="Bellgard M.I."/>
        </authorList>
    </citation>
    <scope>NUCLEOTIDE SEQUENCE</scope>
    <source>
        <tissue evidence="1">Shoot tissue taken approximately 20 cm above the soil surface</tissue>
    </source>
</reference>
<proteinExistence type="predicted"/>
<evidence type="ECO:0008006" key="2">
    <source>
        <dbReference type="Google" id="ProtNLM"/>
    </source>
</evidence>
<protein>
    <recommendedName>
        <fullName evidence="2">FBD domain-containing protein</fullName>
    </recommendedName>
</protein>
<dbReference type="PANTHER" id="PTHR35545">
    <property type="entry name" value="F-BOX DOMAIN-CONTAINING PROTEIN"/>
    <property type="match status" value="1"/>
</dbReference>
<name>A0A0A9HMH0_ARUDO</name>
<reference evidence="1" key="1">
    <citation type="submission" date="2014-09" db="EMBL/GenBank/DDBJ databases">
        <authorList>
            <person name="Magalhaes I.L.F."/>
            <person name="Oliveira U."/>
            <person name="Santos F.R."/>
            <person name="Vidigal T.H.D.A."/>
            <person name="Brescovit A.D."/>
            <person name="Santos A.J."/>
        </authorList>
    </citation>
    <scope>NUCLEOTIDE SEQUENCE</scope>
    <source>
        <tissue evidence="1">Shoot tissue taken approximately 20 cm above the soil surface</tissue>
    </source>
</reference>
<evidence type="ECO:0000313" key="1">
    <source>
        <dbReference type="EMBL" id="JAE37942.1"/>
    </source>
</evidence>
<dbReference type="EMBL" id="GBRH01159954">
    <property type="protein sequence ID" value="JAE37942.1"/>
    <property type="molecule type" value="Transcribed_RNA"/>
</dbReference>
<accession>A0A0A9HMH0</accession>